<sequence length="114" mass="12451">MEDRKAEAELTLVEGSGNVFADLGIADAEESMAKARLAGQIALAIRDLDLTQKQAAERMGLDQPKVSALMRGKLAGFSIERLVRGLVALDRDVEITVRPKPESRDHARVVVVER</sequence>
<evidence type="ECO:0000313" key="2">
    <source>
        <dbReference type="EMBL" id="MBP2294513.1"/>
    </source>
</evidence>
<evidence type="ECO:0000259" key="1">
    <source>
        <dbReference type="Pfam" id="PF13744"/>
    </source>
</evidence>
<dbReference type="InterPro" id="IPR039554">
    <property type="entry name" value="HigA2-like_HTH"/>
</dbReference>
<accession>A0ABS4SPN1</accession>
<dbReference type="InterPro" id="IPR010982">
    <property type="entry name" value="Lambda_DNA-bd_dom_sf"/>
</dbReference>
<dbReference type="RefSeq" id="WP_209768712.1">
    <property type="nucleotide sequence ID" value="NZ_JAGINP010000016.1"/>
</dbReference>
<dbReference type="SUPFAM" id="SSF47413">
    <property type="entry name" value="lambda repressor-like DNA-binding domains"/>
    <property type="match status" value="1"/>
</dbReference>
<name>A0ABS4SPN1_9PROT</name>
<dbReference type="Proteomes" id="UP000781958">
    <property type="component" value="Unassembled WGS sequence"/>
</dbReference>
<dbReference type="Gene3D" id="1.10.260.40">
    <property type="entry name" value="lambda repressor-like DNA-binding domains"/>
    <property type="match status" value="1"/>
</dbReference>
<proteinExistence type="predicted"/>
<protein>
    <submittedName>
        <fullName evidence="2">XRE-type DNA-binding protein</fullName>
    </submittedName>
</protein>
<dbReference type="Pfam" id="PF13744">
    <property type="entry name" value="HTH_37"/>
    <property type="match status" value="1"/>
</dbReference>
<evidence type="ECO:0000313" key="3">
    <source>
        <dbReference type="Proteomes" id="UP000781958"/>
    </source>
</evidence>
<reference evidence="2 3" key="1">
    <citation type="submission" date="2021-03" db="EMBL/GenBank/DDBJ databases">
        <title>Genomic Encyclopedia of Type Strains, Phase III (KMG-III): the genomes of soil and plant-associated and newly described type strains.</title>
        <authorList>
            <person name="Whitman W."/>
        </authorList>
    </citation>
    <scope>NUCLEOTIDE SEQUENCE [LARGE SCALE GENOMIC DNA]</scope>
    <source>
        <strain evidence="2 3">IMMIB AFH-6</strain>
    </source>
</reference>
<feature type="domain" description="HigA2-like helix-turn-helix" evidence="1">
    <location>
        <begin position="19"/>
        <end position="98"/>
    </location>
</feature>
<keyword evidence="2" id="KW-0238">DNA-binding</keyword>
<keyword evidence="3" id="KW-1185">Reference proteome</keyword>
<organism evidence="2 3">
    <name type="scientific">Azospirillum rugosum</name>
    <dbReference type="NCBI Taxonomy" id="416170"/>
    <lineage>
        <taxon>Bacteria</taxon>
        <taxon>Pseudomonadati</taxon>
        <taxon>Pseudomonadota</taxon>
        <taxon>Alphaproteobacteria</taxon>
        <taxon>Rhodospirillales</taxon>
        <taxon>Azospirillaceae</taxon>
        <taxon>Azospirillum</taxon>
    </lineage>
</organism>
<dbReference type="EMBL" id="JAGINP010000016">
    <property type="protein sequence ID" value="MBP2294513.1"/>
    <property type="molecule type" value="Genomic_DNA"/>
</dbReference>
<gene>
    <name evidence="2" type="ORF">J2851_004303</name>
</gene>
<comment type="caution">
    <text evidence="2">The sequence shown here is derived from an EMBL/GenBank/DDBJ whole genome shotgun (WGS) entry which is preliminary data.</text>
</comment>
<dbReference type="GO" id="GO:0003677">
    <property type="term" value="F:DNA binding"/>
    <property type="evidence" value="ECO:0007669"/>
    <property type="project" value="UniProtKB-KW"/>
</dbReference>